<dbReference type="Proteomes" id="UP000886723">
    <property type="component" value="Unassembled WGS sequence"/>
</dbReference>
<protein>
    <recommendedName>
        <fullName evidence="3">Rpn family recombination-promoting nuclease/putative transposase</fullName>
    </recommendedName>
</protein>
<dbReference type="AlphaFoldDB" id="A0A9D1NT67"/>
<reference evidence="1" key="1">
    <citation type="submission" date="2020-10" db="EMBL/GenBank/DDBJ databases">
        <authorList>
            <person name="Gilroy R."/>
        </authorList>
    </citation>
    <scope>NUCLEOTIDE SEQUENCE</scope>
    <source>
        <strain evidence="1">ChiBcec2-4451</strain>
    </source>
</reference>
<dbReference type="EMBL" id="DVON01000097">
    <property type="protein sequence ID" value="HIV12392.1"/>
    <property type="molecule type" value="Genomic_DNA"/>
</dbReference>
<evidence type="ECO:0000313" key="1">
    <source>
        <dbReference type="EMBL" id="HIV12392.1"/>
    </source>
</evidence>
<proteinExistence type="predicted"/>
<evidence type="ECO:0000313" key="2">
    <source>
        <dbReference type="Proteomes" id="UP000886723"/>
    </source>
</evidence>
<reference evidence="1" key="2">
    <citation type="journal article" date="2021" name="PeerJ">
        <title>Extensive microbial diversity within the chicken gut microbiome revealed by metagenomics and culture.</title>
        <authorList>
            <person name="Gilroy R."/>
            <person name="Ravi A."/>
            <person name="Getino M."/>
            <person name="Pursley I."/>
            <person name="Horton D.L."/>
            <person name="Alikhan N.F."/>
            <person name="Baker D."/>
            <person name="Gharbi K."/>
            <person name="Hall N."/>
            <person name="Watson M."/>
            <person name="Adriaenssens E.M."/>
            <person name="Foster-Nyarko E."/>
            <person name="Jarju S."/>
            <person name="Secka A."/>
            <person name="Antonio M."/>
            <person name="Oren A."/>
            <person name="Chaudhuri R.R."/>
            <person name="La Ragione R."/>
            <person name="Hildebrand F."/>
            <person name="Pallen M.J."/>
        </authorList>
    </citation>
    <scope>NUCLEOTIDE SEQUENCE</scope>
    <source>
        <strain evidence="1">ChiBcec2-4451</strain>
    </source>
</reference>
<name>A0A9D1NT67_9FIRM</name>
<feature type="non-terminal residue" evidence="1">
    <location>
        <position position="1"/>
    </location>
</feature>
<evidence type="ECO:0008006" key="3">
    <source>
        <dbReference type="Google" id="ProtNLM"/>
    </source>
</evidence>
<accession>A0A9D1NT67</accession>
<gene>
    <name evidence="1" type="ORF">IAA63_04525</name>
</gene>
<sequence length="170" mass="19999">YVIFICDFDPFGKGYYRYRFENICLEDGCMRLKDGCYTIFLNTCGKNEKEVPKALADFLRYAGASLEESQRDFQDAYVKRLQMAVKKVKSSREMEERFMTLEEMLRDERKEGEARGRAASVLTFLEEKGSVPQGLRDRIGQERNLDILRKWLKLSAKAETIRQFEDQMDQ</sequence>
<organism evidence="1 2">
    <name type="scientific">Candidatus Pullilachnospira stercoravium</name>
    <dbReference type="NCBI Taxonomy" id="2840913"/>
    <lineage>
        <taxon>Bacteria</taxon>
        <taxon>Bacillati</taxon>
        <taxon>Bacillota</taxon>
        <taxon>Clostridia</taxon>
        <taxon>Lachnospirales</taxon>
        <taxon>Lachnospiraceae</taxon>
        <taxon>Lachnospiraceae incertae sedis</taxon>
        <taxon>Candidatus Pullilachnospira</taxon>
    </lineage>
</organism>
<comment type="caution">
    <text evidence="1">The sequence shown here is derived from an EMBL/GenBank/DDBJ whole genome shotgun (WGS) entry which is preliminary data.</text>
</comment>